<protein>
    <submittedName>
        <fullName evidence="1">Uncharacterized protein</fullName>
    </submittedName>
</protein>
<evidence type="ECO:0000313" key="2">
    <source>
        <dbReference type="Proteomes" id="UP001057402"/>
    </source>
</evidence>
<sequence length="93" mass="10179">MKRQPTIFKGASEKGSVTEGGCLQTKLTIQQLLHEKSQELDKTSLECLSLQERSMASAKELAALKLVADLDLEEGEILKLSCLGNESNSRDTI</sequence>
<organism evidence="1 2">
    <name type="scientific">Melastoma candidum</name>
    <dbReference type="NCBI Taxonomy" id="119954"/>
    <lineage>
        <taxon>Eukaryota</taxon>
        <taxon>Viridiplantae</taxon>
        <taxon>Streptophyta</taxon>
        <taxon>Embryophyta</taxon>
        <taxon>Tracheophyta</taxon>
        <taxon>Spermatophyta</taxon>
        <taxon>Magnoliopsida</taxon>
        <taxon>eudicotyledons</taxon>
        <taxon>Gunneridae</taxon>
        <taxon>Pentapetalae</taxon>
        <taxon>rosids</taxon>
        <taxon>malvids</taxon>
        <taxon>Myrtales</taxon>
        <taxon>Melastomataceae</taxon>
        <taxon>Melastomatoideae</taxon>
        <taxon>Melastomateae</taxon>
        <taxon>Melastoma</taxon>
    </lineage>
</organism>
<evidence type="ECO:0000313" key="1">
    <source>
        <dbReference type="EMBL" id="KAI4338391.1"/>
    </source>
</evidence>
<name>A0ACB9NQV7_9MYRT</name>
<proteinExistence type="predicted"/>
<dbReference type="Proteomes" id="UP001057402">
    <property type="component" value="Chromosome 7"/>
</dbReference>
<keyword evidence="2" id="KW-1185">Reference proteome</keyword>
<accession>A0ACB9NQV7</accession>
<comment type="caution">
    <text evidence="1">The sequence shown here is derived from an EMBL/GenBank/DDBJ whole genome shotgun (WGS) entry which is preliminary data.</text>
</comment>
<dbReference type="EMBL" id="CM042886">
    <property type="protein sequence ID" value="KAI4338391.1"/>
    <property type="molecule type" value="Genomic_DNA"/>
</dbReference>
<reference evidence="2" key="1">
    <citation type="journal article" date="2023" name="Front. Plant Sci.">
        <title>Chromosomal-level genome assembly of Melastoma candidum provides insights into trichome evolution.</title>
        <authorList>
            <person name="Zhong Y."/>
            <person name="Wu W."/>
            <person name="Sun C."/>
            <person name="Zou P."/>
            <person name="Liu Y."/>
            <person name="Dai S."/>
            <person name="Zhou R."/>
        </authorList>
    </citation>
    <scope>NUCLEOTIDE SEQUENCE [LARGE SCALE GENOMIC DNA]</scope>
</reference>
<gene>
    <name evidence="1" type="ORF">MLD38_023456</name>
</gene>